<evidence type="ECO:0000313" key="1">
    <source>
        <dbReference type="EMBL" id="WAL58770.1"/>
    </source>
</evidence>
<gene>
    <name evidence="1" type="ORF">OXH18_16505</name>
</gene>
<dbReference type="EMBL" id="CP113797">
    <property type="protein sequence ID" value="WAL58770.1"/>
    <property type="molecule type" value="Genomic_DNA"/>
</dbReference>
<evidence type="ECO:0000313" key="2">
    <source>
        <dbReference type="Proteomes" id="UP001163152"/>
    </source>
</evidence>
<dbReference type="Proteomes" id="UP001163152">
    <property type="component" value="Chromosome"/>
</dbReference>
<sequence>MSEENPILSGLNAPCTPNREPVKVVLMSSPAGVREAIHQLHDARFREATTWSPLLPTPEPGIVMSINTHYRITS</sequence>
<name>A0A9E8ZCK6_9CYAN</name>
<dbReference type="KEGG" id="tsin:OXH18_16505"/>
<protein>
    <submittedName>
        <fullName evidence="1">Uncharacterized protein</fullName>
    </submittedName>
</protein>
<keyword evidence="2" id="KW-1185">Reference proteome</keyword>
<proteinExistence type="predicted"/>
<accession>A0A9E8ZCK6</accession>
<dbReference type="RefSeq" id="WP_268608201.1">
    <property type="nucleotide sequence ID" value="NZ_CP113797.1"/>
</dbReference>
<reference evidence="1" key="1">
    <citation type="submission" date="2022-12" db="EMBL/GenBank/DDBJ databases">
        <title>Polyphasic identification of a Novel Hot-Spring Cyanobacterium Ocullathermofonsia sinensis gen nov. sp. nov. and Genomic Insights on its Adaptations to the Thermal Habitat.</title>
        <authorList>
            <person name="Daroch M."/>
            <person name="Tang J."/>
            <person name="Jiang Y."/>
        </authorList>
    </citation>
    <scope>NUCLEOTIDE SEQUENCE</scope>
    <source>
        <strain evidence="1">PKUAC-SCTA174</strain>
    </source>
</reference>
<dbReference type="AlphaFoldDB" id="A0A9E8ZCK6"/>
<organism evidence="1 2">
    <name type="scientific">Thermocoleostomius sinensis A174</name>
    <dbReference type="NCBI Taxonomy" id="2016057"/>
    <lineage>
        <taxon>Bacteria</taxon>
        <taxon>Bacillati</taxon>
        <taxon>Cyanobacteriota</taxon>
        <taxon>Cyanophyceae</taxon>
        <taxon>Oculatellales</taxon>
        <taxon>Oculatellaceae</taxon>
        <taxon>Thermocoleostomius</taxon>
    </lineage>
</organism>